<dbReference type="SUPFAM" id="SSF55729">
    <property type="entry name" value="Acyl-CoA N-acyltransferases (Nat)"/>
    <property type="match status" value="1"/>
</dbReference>
<feature type="domain" description="PurM-like C-terminal" evidence="2">
    <location>
        <begin position="380"/>
        <end position="470"/>
    </location>
</feature>
<name>A0ABX6ISF4_9ACTN</name>
<dbReference type="Pfam" id="PF00586">
    <property type="entry name" value="AIRS"/>
    <property type="match status" value="1"/>
</dbReference>
<dbReference type="SUPFAM" id="SSF55326">
    <property type="entry name" value="PurM N-terminal domain-like"/>
    <property type="match status" value="1"/>
</dbReference>
<reference evidence="3" key="1">
    <citation type="journal article" date="2021" name="Nat. Microbiol.">
        <title>Cocultivation of an ultrasmall environmental parasitic bacterium with lytic ability against bacteria associated with wastewater foams.</title>
        <authorList>
            <person name="Batinovic S."/>
            <person name="Rose J.J.A."/>
            <person name="Ratcliffe J."/>
            <person name="Seviour R.J."/>
            <person name="Petrovski S."/>
        </authorList>
    </citation>
    <scope>NUCLEOTIDE SEQUENCE</scope>
    <source>
        <strain evidence="3">CON9</strain>
    </source>
</reference>
<gene>
    <name evidence="3" type="ORF">GII31_22215</name>
</gene>
<evidence type="ECO:0000313" key="4">
    <source>
        <dbReference type="Proteomes" id="UP001059836"/>
    </source>
</evidence>
<dbReference type="SUPFAM" id="SSF56042">
    <property type="entry name" value="PurM C-terminal domain-like"/>
    <property type="match status" value="1"/>
</dbReference>
<evidence type="ECO:0000259" key="2">
    <source>
        <dbReference type="Pfam" id="PF02769"/>
    </source>
</evidence>
<keyword evidence="4" id="KW-1185">Reference proteome</keyword>
<feature type="domain" description="PurM-like N-terminal" evidence="1">
    <location>
        <begin position="225"/>
        <end position="320"/>
    </location>
</feature>
<dbReference type="EMBL" id="CP045809">
    <property type="protein sequence ID" value="QHN37768.1"/>
    <property type="molecule type" value="Genomic_DNA"/>
</dbReference>
<sequence length="489" mass="50464">MLDGMTWTPNTPTIPSTTDLSLLAGARPTPALPFLISVADDAVSERAYLALRRREFVERQGLFTHTDRDDIDDDPRARILVARTPDGSVIGGVRVAPCTPVDLGWWAGSRLVVTAEAGGATAAGVGSALVRAACAFVESAGVLRFDAEIQDRYAPLFTRLGWSDHSAGAVISGRAHRRVRWPIGRIEQLASSTKAMLAGVLAPLAEQRNGLGPEGFRGDDRVPVPGGDLIAACDAIIPSMIERDPEWAGWCSILVNLNDLSAMGARPVGVLDAVAAPTTSQLTRIVRGIASAAQAWRTPVLGGHTQAGVPAALSVTALGRADAPVPAGGGRVGDTVSVIADLGGRWRPGYQGRQWDSTSARSSDELVAMSSIVPALRPAAAKDVSMAGLAGTLGMLAEASGTGAELDVGAVPRPAGAAMGDWLTCFPGFAMLVADRPAAAPAVTAPVTPTPVTAASCGRLTAQPGVRLRWPDGEVTTALTERVTGLGPA</sequence>
<dbReference type="InterPro" id="IPR036921">
    <property type="entry name" value="PurM-like_N_sf"/>
</dbReference>
<dbReference type="InterPro" id="IPR016181">
    <property type="entry name" value="Acyl_CoA_acyltransferase"/>
</dbReference>
<dbReference type="Gene3D" id="3.90.650.10">
    <property type="entry name" value="PurM-like C-terminal domain"/>
    <property type="match status" value="1"/>
</dbReference>
<dbReference type="Pfam" id="PF02769">
    <property type="entry name" value="AIRS_C"/>
    <property type="match status" value="1"/>
</dbReference>
<accession>A0ABX6ISF4</accession>
<dbReference type="Gene3D" id="3.30.1330.10">
    <property type="entry name" value="PurM-like, N-terminal domain"/>
    <property type="match status" value="1"/>
</dbReference>
<evidence type="ECO:0000259" key="1">
    <source>
        <dbReference type="Pfam" id="PF00586"/>
    </source>
</evidence>
<dbReference type="Proteomes" id="UP001059836">
    <property type="component" value="Chromosome"/>
</dbReference>
<dbReference type="InterPro" id="IPR006283">
    <property type="entry name" value="ThiL-like"/>
</dbReference>
<dbReference type="InterPro" id="IPR023911">
    <property type="entry name" value="MSMEG_0567/sll0787_C"/>
</dbReference>
<dbReference type="InterPro" id="IPR036676">
    <property type="entry name" value="PurM-like_C_sf"/>
</dbReference>
<dbReference type="NCBIfam" id="TIGR04050">
    <property type="entry name" value="MSMEG_0567_Cter"/>
    <property type="match status" value="1"/>
</dbReference>
<dbReference type="PANTHER" id="PTHR30270:SF0">
    <property type="entry name" value="THIAMINE-MONOPHOSPHATE KINASE"/>
    <property type="match status" value="1"/>
</dbReference>
<organism evidence="3 4">
    <name type="scientific">Gordonia pseudamarae</name>
    <dbReference type="NCBI Taxonomy" id="2831662"/>
    <lineage>
        <taxon>Bacteria</taxon>
        <taxon>Bacillati</taxon>
        <taxon>Actinomycetota</taxon>
        <taxon>Actinomycetes</taxon>
        <taxon>Mycobacteriales</taxon>
        <taxon>Gordoniaceae</taxon>
        <taxon>Gordonia</taxon>
    </lineage>
</organism>
<protein>
    <submittedName>
        <fullName evidence="3">AIR synthase</fullName>
    </submittedName>
</protein>
<dbReference type="PANTHER" id="PTHR30270">
    <property type="entry name" value="THIAMINE-MONOPHOSPHATE KINASE"/>
    <property type="match status" value="1"/>
</dbReference>
<dbReference type="InterPro" id="IPR016188">
    <property type="entry name" value="PurM-like_N"/>
</dbReference>
<proteinExistence type="predicted"/>
<dbReference type="Gene3D" id="3.40.630.30">
    <property type="match status" value="1"/>
</dbReference>
<evidence type="ECO:0000313" key="3">
    <source>
        <dbReference type="EMBL" id="QHN37768.1"/>
    </source>
</evidence>
<dbReference type="InterPro" id="IPR010918">
    <property type="entry name" value="PurM-like_C_dom"/>
</dbReference>